<dbReference type="EMBL" id="JBEPLW010000028">
    <property type="protein sequence ID" value="MET3576616.1"/>
    <property type="molecule type" value="Genomic_DNA"/>
</dbReference>
<evidence type="ECO:0000313" key="3">
    <source>
        <dbReference type="Proteomes" id="UP001549099"/>
    </source>
</evidence>
<dbReference type="InterPro" id="IPR004352">
    <property type="entry name" value="GH114_TIM-barrel"/>
</dbReference>
<dbReference type="PANTHER" id="PTHR35882">
    <property type="entry name" value="PELA"/>
    <property type="match status" value="1"/>
</dbReference>
<reference evidence="2 3" key="1">
    <citation type="submission" date="2024-06" db="EMBL/GenBank/DDBJ databases">
        <title>Genomic Encyclopedia of Type Strains, Phase IV (KMG-IV): sequencing the most valuable type-strain genomes for metagenomic binning, comparative biology and taxonomic classification.</title>
        <authorList>
            <person name="Goeker M."/>
        </authorList>
    </citation>
    <scope>NUCLEOTIDE SEQUENCE [LARGE SCALE GENOMIC DNA]</scope>
    <source>
        <strain evidence="2 3">DSM 26128</strain>
    </source>
</reference>
<dbReference type="Gene3D" id="3.20.20.70">
    <property type="entry name" value="Aldolase class I"/>
    <property type="match status" value="1"/>
</dbReference>
<dbReference type="Pfam" id="PF03537">
    <property type="entry name" value="Glyco_hydro_114"/>
    <property type="match status" value="1"/>
</dbReference>
<dbReference type="Proteomes" id="UP001549099">
    <property type="component" value="Unassembled WGS sequence"/>
</dbReference>
<protein>
    <submittedName>
        <fullName evidence="2">Endo-alpha-1,4-polygalactosaminidase (GH114 family)</fullName>
    </submittedName>
</protein>
<sequence length="273" mass="31494">MHCTGIPGLLALFSSLWLYGSGAGEVQLNGMMDGAPSYKIYYGEADPHAIDVLSHYGLAIIEPDAFTEEQVHELQRRGTRVLGYVSVMELEEPLAGQVNETDFLLDKGKRWYIKKWDTYMMDIREAHYRDVVMGKVRKQVAGKGMDGVFFDTAGNIDDYFMKKKALQSELREGYMELLRQVGGEFPDLYIMQNWGFGTVKAGSLEYIDGVMWEDFGKWDIMCDEWSREWIAYFRSKQDRLDLLTVTKDRASYEYSRSLGFLPTFNQNDIYDDL</sequence>
<dbReference type="SUPFAM" id="SSF51445">
    <property type="entry name" value="(Trans)glycosidases"/>
    <property type="match status" value="1"/>
</dbReference>
<gene>
    <name evidence="2" type="ORF">ABID49_002545</name>
</gene>
<comment type="caution">
    <text evidence="2">The sequence shown here is derived from an EMBL/GenBank/DDBJ whole genome shotgun (WGS) entry which is preliminary data.</text>
</comment>
<proteinExistence type="predicted"/>
<dbReference type="PANTHER" id="PTHR35882:SF2">
    <property type="entry name" value="PELA"/>
    <property type="match status" value="1"/>
</dbReference>
<accession>A0ABV2GE96</accession>
<evidence type="ECO:0000313" key="2">
    <source>
        <dbReference type="EMBL" id="MET3576616.1"/>
    </source>
</evidence>
<dbReference type="InterPro" id="IPR013785">
    <property type="entry name" value="Aldolase_TIM"/>
</dbReference>
<evidence type="ECO:0000259" key="1">
    <source>
        <dbReference type="Pfam" id="PF03537"/>
    </source>
</evidence>
<dbReference type="RefSeq" id="WP_354198815.1">
    <property type="nucleotide sequence ID" value="NZ_JBEPLW010000028.1"/>
</dbReference>
<keyword evidence="3" id="KW-1185">Reference proteome</keyword>
<feature type="domain" description="Glycoside-hydrolase family GH114 TIM-barrel" evidence="1">
    <location>
        <begin position="57"/>
        <end position="226"/>
    </location>
</feature>
<name>A0ABV2GE96_9BACL</name>
<dbReference type="InterPro" id="IPR017853">
    <property type="entry name" value="GH"/>
</dbReference>
<organism evidence="2 3">
    <name type="scientific">Bhargavaea ullalensis</name>
    <dbReference type="NCBI Taxonomy" id="1265685"/>
    <lineage>
        <taxon>Bacteria</taxon>
        <taxon>Bacillati</taxon>
        <taxon>Bacillota</taxon>
        <taxon>Bacilli</taxon>
        <taxon>Bacillales</taxon>
        <taxon>Caryophanaceae</taxon>
        <taxon>Bhargavaea</taxon>
    </lineage>
</organism>